<proteinExistence type="predicted"/>
<name>A0A1W2AMV8_9FIRM</name>
<evidence type="ECO:0000313" key="1">
    <source>
        <dbReference type="EMBL" id="SMC61852.1"/>
    </source>
</evidence>
<dbReference type="EMBL" id="FWXW01000004">
    <property type="protein sequence ID" value="SMC61852.1"/>
    <property type="molecule type" value="Genomic_DNA"/>
</dbReference>
<dbReference type="STRING" id="1122930.SAMN02745168_1835"/>
<accession>A0A1W2AMV8</accession>
<reference evidence="1 2" key="1">
    <citation type="submission" date="2017-04" db="EMBL/GenBank/DDBJ databases">
        <authorList>
            <person name="Afonso C.L."/>
            <person name="Miller P.J."/>
            <person name="Scott M.A."/>
            <person name="Spackman E."/>
            <person name="Goraichik I."/>
            <person name="Dimitrov K.M."/>
            <person name="Suarez D.L."/>
            <person name="Swayne D.E."/>
        </authorList>
    </citation>
    <scope>NUCLEOTIDE SEQUENCE [LARGE SCALE GENOMIC DNA]</scope>
    <source>
        <strain evidence="1 2">DSM 12816</strain>
    </source>
</reference>
<dbReference type="RefSeq" id="WP_084234517.1">
    <property type="nucleotide sequence ID" value="NZ_FWXW01000004.1"/>
</dbReference>
<dbReference type="AlphaFoldDB" id="A0A1W2AMV8"/>
<evidence type="ECO:0000313" key="2">
    <source>
        <dbReference type="Proteomes" id="UP000192790"/>
    </source>
</evidence>
<dbReference type="Proteomes" id="UP000192790">
    <property type="component" value="Unassembled WGS sequence"/>
</dbReference>
<organism evidence="1 2">
    <name type="scientific">Papillibacter cinnamivorans DSM 12816</name>
    <dbReference type="NCBI Taxonomy" id="1122930"/>
    <lineage>
        <taxon>Bacteria</taxon>
        <taxon>Bacillati</taxon>
        <taxon>Bacillota</taxon>
        <taxon>Clostridia</taxon>
        <taxon>Eubacteriales</taxon>
        <taxon>Oscillospiraceae</taxon>
        <taxon>Papillibacter</taxon>
    </lineage>
</organism>
<dbReference type="OrthoDB" id="2038825at2"/>
<keyword evidence="2" id="KW-1185">Reference proteome</keyword>
<sequence length="263" mass="29560">MNLNRKDLKKTIYDFNAISNRLMKVDFEEYLAVLKKFLNFVEGCPIVFDYINDCGSTSFDIEKEVDSVSNSYGSEYFDLGETEQEEVANVYHLLKHIVDHNIEIHFGIAMAYASESNKYQDLVKGFNERVVLVLIRYIESYLTKIGIDMGIDETVKYSIKVNNGQVNLAIENSVINATQNNGISQAELKDLLHTIKNNLPQDITPEDKIAISDSIEVIESELAQPNPRKSFLRTALSTIQAIKGTVEFGAAVTALVTFVSTIL</sequence>
<protein>
    <submittedName>
        <fullName evidence="1">Uncharacterized protein</fullName>
    </submittedName>
</protein>
<gene>
    <name evidence="1" type="ORF">SAMN02745168_1835</name>
</gene>